<dbReference type="Proteomes" id="UP000762676">
    <property type="component" value="Unassembled WGS sequence"/>
</dbReference>
<proteinExistence type="predicted"/>
<comment type="caution">
    <text evidence="1">The sequence shown here is derived from an EMBL/GenBank/DDBJ whole genome shotgun (WGS) entry which is preliminary data.</text>
</comment>
<reference evidence="1 2" key="1">
    <citation type="journal article" date="2021" name="Elife">
        <title>Chloroplast acquisition without the gene transfer in kleptoplastic sea slugs, Plakobranchus ocellatus.</title>
        <authorList>
            <person name="Maeda T."/>
            <person name="Takahashi S."/>
            <person name="Yoshida T."/>
            <person name="Shimamura S."/>
            <person name="Takaki Y."/>
            <person name="Nagai Y."/>
            <person name="Toyoda A."/>
            <person name="Suzuki Y."/>
            <person name="Arimoto A."/>
            <person name="Ishii H."/>
            <person name="Satoh N."/>
            <person name="Nishiyama T."/>
            <person name="Hasebe M."/>
            <person name="Maruyama T."/>
            <person name="Minagawa J."/>
            <person name="Obokata J."/>
            <person name="Shigenobu S."/>
        </authorList>
    </citation>
    <scope>NUCLEOTIDE SEQUENCE [LARGE SCALE GENOMIC DNA]</scope>
</reference>
<protein>
    <recommendedName>
        <fullName evidence="3">Anaphase-promoting complex subunit 4 WD40 domain-containing protein</fullName>
    </recommendedName>
</protein>
<gene>
    <name evidence="1" type="ORF">ElyMa_001947800</name>
</gene>
<evidence type="ECO:0000313" key="2">
    <source>
        <dbReference type="Proteomes" id="UP000762676"/>
    </source>
</evidence>
<accession>A0AAV4EX15</accession>
<evidence type="ECO:0000313" key="1">
    <source>
        <dbReference type="EMBL" id="GFR65447.1"/>
    </source>
</evidence>
<evidence type="ECO:0008006" key="3">
    <source>
        <dbReference type="Google" id="ProtNLM"/>
    </source>
</evidence>
<dbReference type="EMBL" id="BMAT01003951">
    <property type="protein sequence ID" value="GFR65447.1"/>
    <property type="molecule type" value="Genomic_DNA"/>
</dbReference>
<dbReference type="AlphaFoldDB" id="A0AAV4EX15"/>
<keyword evidence="2" id="KW-1185">Reference proteome</keyword>
<name>A0AAV4EX15_9GAST</name>
<sequence length="123" mass="13205">MPNKVENKKKTKCPLCNYNPCLFLSLSGTFPIHNLAWHPDGDAVLLIGKEQMCICFLTPTSDATVANNTSTINNTLTNATDTLDNPDKQTVTFESGIITATVKEAAERNSTGPVSCDVGKAES</sequence>
<organism evidence="1 2">
    <name type="scientific">Elysia marginata</name>
    <dbReference type="NCBI Taxonomy" id="1093978"/>
    <lineage>
        <taxon>Eukaryota</taxon>
        <taxon>Metazoa</taxon>
        <taxon>Spiralia</taxon>
        <taxon>Lophotrochozoa</taxon>
        <taxon>Mollusca</taxon>
        <taxon>Gastropoda</taxon>
        <taxon>Heterobranchia</taxon>
        <taxon>Euthyneura</taxon>
        <taxon>Panpulmonata</taxon>
        <taxon>Sacoglossa</taxon>
        <taxon>Placobranchoidea</taxon>
        <taxon>Plakobranchidae</taxon>
        <taxon>Elysia</taxon>
    </lineage>
</organism>